<name>A0AAW9SLJ1_9BACT</name>
<keyword evidence="1" id="KW-0472">Membrane</keyword>
<keyword evidence="1" id="KW-1133">Transmembrane helix</keyword>
<feature type="transmembrane region" description="Helical" evidence="1">
    <location>
        <begin position="29"/>
        <end position="47"/>
    </location>
</feature>
<feature type="transmembrane region" description="Helical" evidence="1">
    <location>
        <begin position="7"/>
        <end position="23"/>
    </location>
</feature>
<accession>A0AAW9SLJ1</accession>
<evidence type="ECO:0000313" key="3">
    <source>
        <dbReference type="Proteomes" id="UP001403385"/>
    </source>
</evidence>
<keyword evidence="1" id="KW-0812">Transmembrane</keyword>
<comment type="caution">
    <text evidence="2">The sequence shown here is derived from an EMBL/GenBank/DDBJ whole genome shotgun (WGS) entry which is preliminary data.</text>
</comment>
<reference evidence="2 3" key="1">
    <citation type="submission" date="2024-04" db="EMBL/GenBank/DDBJ databases">
        <title>Novel genus in family Flammeovirgaceae.</title>
        <authorList>
            <person name="Nguyen T.H."/>
            <person name="Vuong T.Q."/>
            <person name="Le H."/>
            <person name="Kim S.-G."/>
        </authorList>
    </citation>
    <scope>NUCLEOTIDE SEQUENCE [LARGE SCALE GENOMIC DNA]</scope>
    <source>
        <strain evidence="2 3">JCM 23209</strain>
    </source>
</reference>
<gene>
    <name evidence="2" type="ORF">AAG747_27120</name>
</gene>
<keyword evidence="3" id="KW-1185">Reference proteome</keyword>
<evidence type="ECO:0000256" key="1">
    <source>
        <dbReference type="SAM" id="Phobius"/>
    </source>
</evidence>
<feature type="transmembrane region" description="Helical" evidence="1">
    <location>
        <begin position="59"/>
        <end position="84"/>
    </location>
</feature>
<dbReference type="AlphaFoldDB" id="A0AAW9SLJ1"/>
<dbReference type="Proteomes" id="UP001403385">
    <property type="component" value="Unassembled WGS sequence"/>
</dbReference>
<organism evidence="2 3">
    <name type="scientific">Rapidithrix thailandica</name>
    <dbReference type="NCBI Taxonomy" id="413964"/>
    <lineage>
        <taxon>Bacteria</taxon>
        <taxon>Pseudomonadati</taxon>
        <taxon>Bacteroidota</taxon>
        <taxon>Cytophagia</taxon>
        <taxon>Cytophagales</taxon>
        <taxon>Flammeovirgaceae</taxon>
        <taxon>Rapidithrix</taxon>
    </lineage>
</organism>
<evidence type="ECO:0000313" key="2">
    <source>
        <dbReference type="EMBL" id="MEN7551616.1"/>
    </source>
</evidence>
<evidence type="ECO:0008006" key="4">
    <source>
        <dbReference type="Google" id="ProtNLM"/>
    </source>
</evidence>
<dbReference type="EMBL" id="JBDKWZ010000024">
    <property type="protein sequence ID" value="MEN7551616.1"/>
    <property type="molecule type" value="Genomic_DNA"/>
</dbReference>
<protein>
    <recommendedName>
        <fullName evidence="4">Cell shape-determining protein</fullName>
    </recommendedName>
</protein>
<dbReference type="RefSeq" id="WP_346824396.1">
    <property type="nucleotide sequence ID" value="NZ_JBDKWZ010000024.1"/>
</dbReference>
<sequence>MKKLITYILLVFGLGGTGFYVGLPTINHGFYGLPLLITLIIGSIYFLDVKFQKQSRFRATLLIALCLSFGYLTLVPLFTSWALFKSAEYRNLIGEVNNGDDFATHVAPISTEEIRIVDKAMAYKLGDKVLGTKPSLGSQVNLGDFNIQKVNGKLYWVAPLLHSGFFKWFNNRQGTNGYVMVSATNERDVKLVQNINDHPVLIKYQPAAFMAENLARHIYFNGYMTKGFTDFTFELDDQGKPYWVVTLLDKKIGFEGADATGVITVATETGEIKEYSINKAPLWIDRIQPENFVLNQLNDWGEFVRGYWNFSNQDKLTTTQGISLVYGSDNKSYWYTGLTSVGKDQGTVGFALVDTRTKETVWYKQVGATEQAAQNSAMGKVQEKRYVSSFPITYNINGIPTYVMSLKDQAGLIKMLAMVSVEDYTIVGVGNNMKEALREFKNALNSRGNAIVPSSAVQTFDITTTVSKIASDIRNGNTHYYLILKNYENKIFIGSSLVSNELPVTQVNDKVQIKYDDGANEVVDIISFDNLEIDLQKTNKQEKIEKYFDLSSHN</sequence>
<proteinExistence type="predicted"/>